<sequence length="111" mass="12308">MLGRGDDLKKQSSSKKAQVTRAVNSINSLCKSLLARKTSGGSLYGIDGHDPNQIDEYNTQWGGIYTKYQETLEKLLDTMSLNEQPDEPTLNKPPEHSSSIIHIDNSSLPFN</sequence>
<dbReference type="AlphaFoldDB" id="A0A7R8HAH2"/>
<dbReference type="Proteomes" id="UP000675881">
    <property type="component" value="Chromosome 6"/>
</dbReference>
<protein>
    <submittedName>
        <fullName evidence="1">(salmon louse) hypothetical protein</fullName>
    </submittedName>
</protein>
<name>A0A7R8HAH2_LEPSM</name>
<gene>
    <name evidence="1" type="ORF">LSAA_11680</name>
</gene>
<proteinExistence type="predicted"/>
<accession>A0A7R8HAH2</accession>
<reference evidence="1" key="1">
    <citation type="submission" date="2021-02" db="EMBL/GenBank/DDBJ databases">
        <authorList>
            <person name="Bekaert M."/>
        </authorList>
    </citation>
    <scope>NUCLEOTIDE SEQUENCE</scope>
    <source>
        <strain evidence="1">IoA-00</strain>
    </source>
</reference>
<evidence type="ECO:0000313" key="1">
    <source>
        <dbReference type="EMBL" id="CAF2966895.1"/>
    </source>
</evidence>
<evidence type="ECO:0000313" key="2">
    <source>
        <dbReference type="Proteomes" id="UP000675881"/>
    </source>
</evidence>
<dbReference type="EMBL" id="HG994585">
    <property type="protein sequence ID" value="CAF2966895.1"/>
    <property type="molecule type" value="Genomic_DNA"/>
</dbReference>
<organism evidence="1 2">
    <name type="scientific">Lepeophtheirus salmonis</name>
    <name type="common">Salmon louse</name>
    <name type="synonym">Caligus salmonis</name>
    <dbReference type="NCBI Taxonomy" id="72036"/>
    <lineage>
        <taxon>Eukaryota</taxon>
        <taxon>Metazoa</taxon>
        <taxon>Ecdysozoa</taxon>
        <taxon>Arthropoda</taxon>
        <taxon>Crustacea</taxon>
        <taxon>Multicrustacea</taxon>
        <taxon>Hexanauplia</taxon>
        <taxon>Copepoda</taxon>
        <taxon>Siphonostomatoida</taxon>
        <taxon>Caligidae</taxon>
        <taxon>Lepeophtheirus</taxon>
    </lineage>
</organism>
<keyword evidence="2" id="KW-1185">Reference proteome</keyword>